<feature type="domain" description="Response regulatory" evidence="3">
    <location>
        <begin position="25"/>
        <end position="144"/>
    </location>
</feature>
<dbReference type="Pfam" id="PF00072">
    <property type="entry name" value="Response_reg"/>
    <property type="match status" value="1"/>
</dbReference>
<sequence length="147" mass="15890">MTTNASGRQHADAPSRSSAATRPLRILLADDDEINRAIVGHLLAECDAILTEATNGRSALELALTQRFDLLIFDLNMPEINGDRLIRHLRASQSLNAGSPMILFSAAVDRQGEIPGNRAASLANLLLPKPIPADSFVNSILRLTGRR</sequence>
<dbReference type="InterPro" id="IPR001789">
    <property type="entry name" value="Sig_transdc_resp-reg_receiver"/>
</dbReference>
<dbReference type="SMART" id="SM00448">
    <property type="entry name" value="REC"/>
    <property type="match status" value="1"/>
</dbReference>
<evidence type="ECO:0000256" key="1">
    <source>
        <dbReference type="ARBA" id="ARBA00022553"/>
    </source>
</evidence>
<feature type="modified residue" description="4-aspartylphosphate" evidence="2">
    <location>
        <position position="74"/>
    </location>
</feature>
<dbReference type="RefSeq" id="WP_306678781.1">
    <property type="nucleotide sequence ID" value="NZ_JAVDBT010000002.1"/>
</dbReference>
<evidence type="ECO:0000259" key="3">
    <source>
        <dbReference type="PROSITE" id="PS50110"/>
    </source>
</evidence>
<evidence type="ECO:0000313" key="5">
    <source>
        <dbReference type="Proteomes" id="UP001239680"/>
    </source>
</evidence>
<reference evidence="4 5" key="1">
    <citation type="submission" date="2023-08" db="EMBL/GenBank/DDBJ databases">
        <title>Characterization of two Paracoccaceae strains isolated from Phycosphere and proposal of Xinfangfangia lacusdiani sp. nov.</title>
        <authorList>
            <person name="Deng Y."/>
            <person name="Zhang Y.Q."/>
        </authorList>
    </citation>
    <scope>NUCLEOTIDE SEQUENCE [LARGE SCALE GENOMIC DNA]</scope>
    <source>
        <strain evidence="4 5">CPCC 101601</strain>
    </source>
</reference>
<accession>A0ABU0VTM5</accession>
<keyword evidence="1 2" id="KW-0597">Phosphoprotein</keyword>
<protein>
    <submittedName>
        <fullName evidence="4">Response regulator</fullName>
    </submittedName>
</protein>
<organism evidence="4 5">
    <name type="scientific">Pseudogemmobacter lacusdianii</name>
    <dbReference type="NCBI Taxonomy" id="3069608"/>
    <lineage>
        <taxon>Bacteria</taxon>
        <taxon>Pseudomonadati</taxon>
        <taxon>Pseudomonadota</taxon>
        <taxon>Alphaproteobacteria</taxon>
        <taxon>Rhodobacterales</taxon>
        <taxon>Paracoccaceae</taxon>
        <taxon>Pseudogemmobacter</taxon>
    </lineage>
</organism>
<comment type="caution">
    <text evidence="4">The sequence shown here is derived from an EMBL/GenBank/DDBJ whole genome shotgun (WGS) entry which is preliminary data.</text>
</comment>
<dbReference type="EMBL" id="JAVDBT010000002">
    <property type="protein sequence ID" value="MDQ2065086.1"/>
    <property type="molecule type" value="Genomic_DNA"/>
</dbReference>
<evidence type="ECO:0000256" key="2">
    <source>
        <dbReference type="PROSITE-ProRule" id="PRU00169"/>
    </source>
</evidence>
<dbReference type="Proteomes" id="UP001239680">
    <property type="component" value="Unassembled WGS sequence"/>
</dbReference>
<dbReference type="CDD" id="cd17546">
    <property type="entry name" value="REC_hyHK_CKI1_RcsC-like"/>
    <property type="match status" value="1"/>
</dbReference>
<proteinExistence type="predicted"/>
<dbReference type="InterPro" id="IPR050595">
    <property type="entry name" value="Bact_response_regulator"/>
</dbReference>
<dbReference type="SUPFAM" id="SSF52172">
    <property type="entry name" value="CheY-like"/>
    <property type="match status" value="1"/>
</dbReference>
<dbReference type="PANTHER" id="PTHR44591:SF3">
    <property type="entry name" value="RESPONSE REGULATORY DOMAIN-CONTAINING PROTEIN"/>
    <property type="match status" value="1"/>
</dbReference>
<dbReference type="PROSITE" id="PS50110">
    <property type="entry name" value="RESPONSE_REGULATORY"/>
    <property type="match status" value="1"/>
</dbReference>
<dbReference type="PANTHER" id="PTHR44591">
    <property type="entry name" value="STRESS RESPONSE REGULATOR PROTEIN 1"/>
    <property type="match status" value="1"/>
</dbReference>
<dbReference type="Gene3D" id="3.40.50.2300">
    <property type="match status" value="1"/>
</dbReference>
<dbReference type="InterPro" id="IPR011006">
    <property type="entry name" value="CheY-like_superfamily"/>
</dbReference>
<gene>
    <name evidence="4" type="ORF">Q9295_01770</name>
</gene>
<name>A0ABU0VTM5_9RHOB</name>
<keyword evidence="5" id="KW-1185">Reference proteome</keyword>
<evidence type="ECO:0000313" key="4">
    <source>
        <dbReference type="EMBL" id="MDQ2065086.1"/>
    </source>
</evidence>